<dbReference type="GO" id="GO:0004560">
    <property type="term" value="F:alpha-L-fucosidase activity"/>
    <property type="evidence" value="ECO:0007669"/>
    <property type="project" value="InterPro"/>
</dbReference>
<dbReference type="InterPro" id="IPR000933">
    <property type="entry name" value="Glyco_hydro_29"/>
</dbReference>
<dbReference type="PANTHER" id="PTHR10030">
    <property type="entry name" value="ALPHA-L-FUCOSIDASE"/>
    <property type="match status" value="1"/>
</dbReference>
<evidence type="ECO:0000313" key="4">
    <source>
        <dbReference type="Proteomes" id="UP000001514"/>
    </source>
</evidence>
<dbReference type="Gene3D" id="2.60.120.260">
    <property type="entry name" value="Galactose-binding domain-like"/>
    <property type="match status" value="1"/>
</dbReference>
<dbReference type="HOGENOM" id="CLU_1339516_0_0_1"/>
<sequence>MDHRQEEAKPQWEEPKPQREESKPRPEEPKPRPEESIQFATSTAARRFLQIIRQELLAPAQRPSKLVGTDRRIRLPDAGAQAAFAALRSGRMETFWAPMQGESTGWIELDLGKVSKFNVLEIREPVNMGQRVMEYHVEAWDSELGWYLVSSGSTIGYRKVDRLEEDQECAARLIRLLIDVLRGDPLICFFGLYFDTYSLRHLSSI</sequence>
<dbReference type="EMBL" id="GL377722">
    <property type="protein sequence ID" value="EFJ05487.1"/>
    <property type="molecule type" value="Genomic_DNA"/>
</dbReference>
<evidence type="ECO:0000313" key="3">
    <source>
        <dbReference type="EMBL" id="EFJ05487.1"/>
    </source>
</evidence>
<dbReference type="Gramene" id="EFJ05487">
    <property type="protein sequence ID" value="EFJ05487"/>
    <property type="gene ID" value="SELMODRAFT_431526"/>
</dbReference>
<feature type="compositionally biased region" description="Basic and acidic residues" evidence="1">
    <location>
        <begin position="1"/>
        <end position="35"/>
    </location>
</feature>
<accession>D8TCY4</accession>
<dbReference type="InterPro" id="IPR008979">
    <property type="entry name" value="Galactose-bd-like_sf"/>
</dbReference>
<reference evidence="3 4" key="1">
    <citation type="journal article" date="2011" name="Science">
        <title>The Selaginella genome identifies genetic changes associated with the evolution of vascular plants.</title>
        <authorList>
            <person name="Banks J.A."/>
            <person name="Nishiyama T."/>
            <person name="Hasebe M."/>
            <person name="Bowman J.L."/>
            <person name="Gribskov M."/>
            <person name="dePamphilis C."/>
            <person name="Albert V.A."/>
            <person name="Aono N."/>
            <person name="Aoyama T."/>
            <person name="Ambrose B.A."/>
            <person name="Ashton N.W."/>
            <person name="Axtell M.J."/>
            <person name="Barker E."/>
            <person name="Barker M.S."/>
            <person name="Bennetzen J.L."/>
            <person name="Bonawitz N.D."/>
            <person name="Chapple C."/>
            <person name="Cheng C."/>
            <person name="Correa L.G."/>
            <person name="Dacre M."/>
            <person name="DeBarry J."/>
            <person name="Dreyer I."/>
            <person name="Elias M."/>
            <person name="Engstrom E.M."/>
            <person name="Estelle M."/>
            <person name="Feng L."/>
            <person name="Finet C."/>
            <person name="Floyd S.K."/>
            <person name="Frommer W.B."/>
            <person name="Fujita T."/>
            <person name="Gramzow L."/>
            <person name="Gutensohn M."/>
            <person name="Harholt J."/>
            <person name="Hattori M."/>
            <person name="Heyl A."/>
            <person name="Hirai T."/>
            <person name="Hiwatashi Y."/>
            <person name="Ishikawa M."/>
            <person name="Iwata M."/>
            <person name="Karol K.G."/>
            <person name="Koehler B."/>
            <person name="Kolukisaoglu U."/>
            <person name="Kubo M."/>
            <person name="Kurata T."/>
            <person name="Lalonde S."/>
            <person name="Li K."/>
            <person name="Li Y."/>
            <person name="Litt A."/>
            <person name="Lyons E."/>
            <person name="Manning G."/>
            <person name="Maruyama T."/>
            <person name="Michael T.P."/>
            <person name="Mikami K."/>
            <person name="Miyazaki S."/>
            <person name="Morinaga S."/>
            <person name="Murata T."/>
            <person name="Mueller-Roeber B."/>
            <person name="Nelson D.R."/>
            <person name="Obara M."/>
            <person name="Oguri Y."/>
            <person name="Olmstead R.G."/>
            <person name="Onodera N."/>
            <person name="Petersen B.L."/>
            <person name="Pils B."/>
            <person name="Prigge M."/>
            <person name="Rensing S.A."/>
            <person name="Riano-Pachon D.M."/>
            <person name="Roberts A.W."/>
            <person name="Sato Y."/>
            <person name="Scheller H.V."/>
            <person name="Schulz B."/>
            <person name="Schulz C."/>
            <person name="Shakirov E.V."/>
            <person name="Shibagaki N."/>
            <person name="Shinohara N."/>
            <person name="Shippen D.E."/>
            <person name="Soerensen I."/>
            <person name="Sotooka R."/>
            <person name="Sugimoto N."/>
            <person name="Sugita M."/>
            <person name="Sumikawa N."/>
            <person name="Tanurdzic M."/>
            <person name="Theissen G."/>
            <person name="Ulvskov P."/>
            <person name="Wakazuki S."/>
            <person name="Weng J.K."/>
            <person name="Willats W.W."/>
            <person name="Wipf D."/>
            <person name="Wolf P.G."/>
            <person name="Yang L."/>
            <person name="Zimmer A.D."/>
            <person name="Zhu Q."/>
            <person name="Mitros T."/>
            <person name="Hellsten U."/>
            <person name="Loque D."/>
            <person name="Otillar R."/>
            <person name="Salamov A."/>
            <person name="Schmutz J."/>
            <person name="Shapiro H."/>
            <person name="Lindquist E."/>
            <person name="Lucas S."/>
            <person name="Rokhsar D."/>
            <person name="Grigoriev I.V."/>
        </authorList>
    </citation>
    <scope>NUCLEOTIDE SEQUENCE [LARGE SCALE GENOMIC DNA]</scope>
</reference>
<dbReference type="SUPFAM" id="SSF49785">
    <property type="entry name" value="Galactose-binding domain-like"/>
    <property type="match status" value="1"/>
</dbReference>
<proteinExistence type="predicted"/>
<keyword evidence="4" id="KW-1185">Reference proteome</keyword>
<dbReference type="GO" id="GO:0005975">
    <property type="term" value="P:carbohydrate metabolic process"/>
    <property type="evidence" value="ECO:0007669"/>
    <property type="project" value="InterPro"/>
</dbReference>
<organism evidence="4">
    <name type="scientific">Selaginella moellendorffii</name>
    <name type="common">Spikemoss</name>
    <dbReference type="NCBI Taxonomy" id="88036"/>
    <lineage>
        <taxon>Eukaryota</taxon>
        <taxon>Viridiplantae</taxon>
        <taxon>Streptophyta</taxon>
        <taxon>Embryophyta</taxon>
        <taxon>Tracheophyta</taxon>
        <taxon>Lycopodiopsida</taxon>
        <taxon>Selaginellales</taxon>
        <taxon>Selaginellaceae</taxon>
        <taxon>Selaginella</taxon>
    </lineage>
</organism>
<feature type="region of interest" description="Disordered" evidence="1">
    <location>
        <begin position="1"/>
        <end position="36"/>
    </location>
</feature>
<dbReference type="KEGG" id="smo:SELMODRAFT_431526"/>
<feature type="domain" description="F5/8 type C" evidence="2">
    <location>
        <begin position="82"/>
        <end position="177"/>
    </location>
</feature>
<dbReference type="InParanoid" id="D8TCY4"/>
<name>D8TCY4_SELML</name>
<dbReference type="InterPro" id="IPR000421">
    <property type="entry name" value="FA58C"/>
</dbReference>
<dbReference type="Proteomes" id="UP000001514">
    <property type="component" value="Unassembled WGS sequence"/>
</dbReference>
<gene>
    <name evidence="3" type="ORF">SELMODRAFT_431526</name>
</gene>
<dbReference type="PANTHER" id="PTHR10030:SF37">
    <property type="entry name" value="ALPHA-L-FUCOSIDASE-RELATED"/>
    <property type="match status" value="1"/>
</dbReference>
<evidence type="ECO:0000259" key="2">
    <source>
        <dbReference type="Pfam" id="PF00754"/>
    </source>
</evidence>
<dbReference type="AlphaFoldDB" id="D8TCY4"/>
<dbReference type="Pfam" id="PF00754">
    <property type="entry name" value="F5_F8_type_C"/>
    <property type="match status" value="1"/>
</dbReference>
<protein>
    <recommendedName>
        <fullName evidence="2">F5/8 type C domain-containing protein</fullName>
    </recommendedName>
</protein>
<dbReference type="STRING" id="88036.D8TCY4"/>
<evidence type="ECO:0000256" key="1">
    <source>
        <dbReference type="SAM" id="MobiDB-lite"/>
    </source>
</evidence>